<organism evidence="2 3">
    <name type="scientific">Naegleria lovaniensis</name>
    <name type="common">Amoeba</name>
    <dbReference type="NCBI Taxonomy" id="51637"/>
    <lineage>
        <taxon>Eukaryota</taxon>
        <taxon>Discoba</taxon>
        <taxon>Heterolobosea</taxon>
        <taxon>Tetramitia</taxon>
        <taxon>Eutetramitia</taxon>
        <taxon>Vahlkampfiidae</taxon>
        <taxon>Naegleria</taxon>
    </lineage>
</organism>
<protein>
    <submittedName>
        <fullName evidence="2">Uncharacterized protein</fullName>
    </submittedName>
</protein>
<feature type="region of interest" description="Disordered" evidence="1">
    <location>
        <begin position="205"/>
        <end position="336"/>
    </location>
</feature>
<accession>A0AA88KFY0</accession>
<feature type="region of interest" description="Disordered" evidence="1">
    <location>
        <begin position="1"/>
        <end position="49"/>
    </location>
</feature>
<name>A0AA88KFY0_NAELO</name>
<comment type="caution">
    <text evidence="2">The sequence shown here is derived from an EMBL/GenBank/DDBJ whole genome shotgun (WGS) entry which is preliminary data.</text>
</comment>
<feature type="region of interest" description="Disordered" evidence="1">
    <location>
        <begin position="87"/>
        <end position="141"/>
    </location>
</feature>
<evidence type="ECO:0000313" key="3">
    <source>
        <dbReference type="Proteomes" id="UP000816034"/>
    </source>
</evidence>
<feature type="compositionally biased region" description="Low complexity" evidence="1">
    <location>
        <begin position="179"/>
        <end position="190"/>
    </location>
</feature>
<dbReference type="RefSeq" id="XP_044546009.1">
    <property type="nucleotide sequence ID" value="XM_044697910.1"/>
</dbReference>
<feature type="compositionally biased region" description="Polar residues" evidence="1">
    <location>
        <begin position="308"/>
        <end position="336"/>
    </location>
</feature>
<dbReference type="AlphaFoldDB" id="A0AA88KFY0"/>
<evidence type="ECO:0000313" key="2">
    <source>
        <dbReference type="EMBL" id="KAG2378747.1"/>
    </source>
</evidence>
<feature type="compositionally biased region" description="Low complexity" evidence="1">
    <location>
        <begin position="96"/>
        <end position="108"/>
    </location>
</feature>
<keyword evidence="3" id="KW-1185">Reference proteome</keyword>
<sequence>MDDLNKKSSTNIYRTSDENNTKSTTVEEDIKSMTTTSSNDDNDDDARLISNTENQHLINSIALSPHRPVTRHRRSISNIHHAHLPSSLVEQHASSRDSSPSSSTSPISHDLNMTNGQATTTTTTPNTSSTIHSPPPEDDFDIETTLRTTAYKTATNVANTPSYETAQQKETKNIGRPRSNSQDNSSVTSSLDIVRGTITGSQLLSASSNASSSSSSSNNLNQAAGDPNTTNSTLKESQSERTNSLKSEQDAQMSSSALSRVTESSEQSFSYQSQSNYQQHQQQPPLSPLQKHSSLSSIPSSSSLTALGENSTKSKTHQTSMDKNGSMGNNKSMLPNQSNWISADILYQKIRENLKKTSNFAELENSSKSVNKEQIDYRQVLKKKH</sequence>
<feature type="compositionally biased region" description="Low complexity" evidence="1">
    <location>
        <begin position="205"/>
        <end position="224"/>
    </location>
</feature>
<reference evidence="2 3" key="1">
    <citation type="journal article" date="2018" name="BMC Genomics">
        <title>The genome of Naegleria lovaniensis, the basis for a comparative approach to unravel pathogenicity factors of the human pathogenic amoeba N. fowleri.</title>
        <authorList>
            <person name="Liechti N."/>
            <person name="Schurch N."/>
            <person name="Bruggmann R."/>
            <person name="Wittwer M."/>
        </authorList>
    </citation>
    <scope>NUCLEOTIDE SEQUENCE [LARGE SCALE GENOMIC DNA]</scope>
    <source>
        <strain evidence="2 3">ATCC 30569</strain>
    </source>
</reference>
<feature type="compositionally biased region" description="Polar residues" evidence="1">
    <location>
        <begin position="156"/>
        <end position="166"/>
    </location>
</feature>
<evidence type="ECO:0000256" key="1">
    <source>
        <dbReference type="SAM" id="MobiDB-lite"/>
    </source>
</evidence>
<dbReference type="EMBL" id="PYSW02000031">
    <property type="protein sequence ID" value="KAG2378747.1"/>
    <property type="molecule type" value="Genomic_DNA"/>
</dbReference>
<feature type="compositionally biased region" description="Low complexity" evidence="1">
    <location>
        <begin position="119"/>
        <end position="132"/>
    </location>
</feature>
<feature type="compositionally biased region" description="Low complexity" evidence="1">
    <location>
        <begin position="264"/>
        <end position="304"/>
    </location>
</feature>
<feature type="region of interest" description="Disordered" evidence="1">
    <location>
        <begin position="154"/>
        <end position="191"/>
    </location>
</feature>
<dbReference type="GeneID" id="68100349"/>
<proteinExistence type="predicted"/>
<gene>
    <name evidence="2" type="ORF">C9374_007895</name>
</gene>
<dbReference type="Proteomes" id="UP000816034">
    <property type="component" value="Unassembled WGS sequence"/>
</dbReference>
<feature type="compositionally biased region" description="Polar residues" evidence="1">
    <location>
        <begin position="227"/>
        <end position="262"/>
    </location>
</feature>